<dbReference type="PANTHER" id="PTHR47055">
    <property type="entry name" value="DDE_TNP_1_7 DOMAIN-CONTAINING PROTEIN"/>
    <property type="match status" value="1"/>
</dbReference>
<dbReference type="GO" id="GO:0043565">
    <property type="term" value="F:sequence-specific DNA binding"/>
    <property type="evidence" value="ECO:0007669"/>
    <property type="project" value="TreeGrafter"/>
</dbReference>
<gene>
    <name evidence="3" type="ORF">J437_LFUL019154</name>
</gene>
<feature type="region of interest" description="Disordered" evidence="1">
    <location>
        <begin position="1"/>
        <end position="46"/>
    </location>
</feature>
<dbReference type="Proteomes" id="UP000792457">
    <property type="component" value="Unassembled WGS sequence"/>
</dbReference>
<feature type="domain" description="PiggyBac transposable element-derived protein" evidence="2">
    <location>
        <begin position="100"/>
        <end position="153"/>
    </location>
</feature>
<sequence>MPMISSIRTEDNNNGPIDIVELPPERVDEMSDNEDFDDNIIDDEEPSDVPEFVEIHHATGNNEPAIGVDQSAPSTSTAMTDSVPPPTKKRMTTLTSNWKKRQPSYSKIRPIIDQLNEKFLQYGVFSENVSIDEQMVRYYGHHYLKQFIRETPEVHKVYFDNFFTGFAFMKHLQDVGVRATGTARFNRMNKCPIATDKEMKKKDKGAYDYKFDMKNEILAVMWNDNSCVRLLSNHEPIEPVSQTSEHLDITASTALKWGNRGNMQCVRKMQGKNAVDAMSDYIWNTLKVGIKYRRYVP</sequence>
<dbReference type="PANTHER" id="PTHR47055:SF3">
    <property type="entry name" value="PHORBOL-ESTER_DAG-TYPE DOMAIN-CONTAINING PROTEIN"/>
    <property type="match status" value="1"/>
</dbReference>
<keyword evidence="4" id="KW-1185">Reference proteome</keyword>
<organism evidence="3 4">
    <name type="scientific">Ladona fulva</name>
    <name type="common">Scarce chaser dragonfly</name>
    <name type="synonym">Libellula fulva</name>
    <dbReference type="NCBI Taxonomy" id="123851"/>
    <lineage>
        <taxon>Eukaryota</taxon>
        <taxon>Metazoa</taxon>
        <taxon>Ecdysozoa</taxon>
        <taxon>Arthropoda</taxon>
        <taxon>Hexapoda</taxon>
        <taxon>Insecta</taxon>
        <taxon>Pterygota</taxon>
        <taxon>Palaeoptera</taxon>
        <taxon>Odonata</taxon>
        <taxon>Epiprocta</taxon>
        <taxon>Anisoptera</taxon>
        <taxon>Libelluloidea</taxon>
        <taxon>Libellulidae</taxon>
        <taxon>Ladona</taxon>
    </lineage>
</organism>
<accession>A0A8K0KQJ8</accession>
<evidence type="ECO:0000313" key="4">
    <source>
        <dbReference type="Proteomes" id="UP000792457"/>
    </source>
</evidence>
<dbReference type="InterPro" id="IPR029526">
    <property type="entry name" value="PGBD"/>
</dbReference>
<comment type="caution">
    <text evidence="3">The sequence shown here is derived from an EMBL/GenBank/DDBJ whole genome shotgun (WGS) entry which is preliminary data.</text>
</comment>
<dbReference type="InterPro" id="IPR052638">
    <property type="entry name" value="PiggyBac_TE-derived"/>
</dbReference>
<dbReference type="OrthoDB" id="8049496at2759"/>
<feature type="domain" description="PiggyBac transposable element-derived protein" evidence="2">
    <location>
        <begin position="155"/>
        <end position="251"/>
    </location>
</feature>
<evidence type="ECO:0000256" key="1">
    <source>
        <dbReference type="SAM" id="MobiDB-lite"/>
    </source>
</evidence>
<name>A0A8K0KQJ8_LADFU</name>
<feature type="compositionally biased region" description="Acidic residues" evidence="1">
    <location>
        <begin position="30"/>
        <end position="46"/>
    </location>
</feature>
<feature type="compositionally biased region" description="Polar residues" evidence="1">
    <location>
        <begin position="71"/>
        <end position="80"/>
    </location>
</feature>
<evidence type="ECO:0000313" key="3">
    <source>
        <dbReference type="EMBL" id="KAG8239716.1"/>
    </source>
</evidence>
<dbReference type="AlphaFoldDB" id="A0A8K0KQJ8"/>
<dbReference type="Pfam" id="PF13843">
    <property type="entry name" value="DDE_Tnp_1_7"/>
    <property type="match status" value="2"/>
</dbReference>
<dbReference type="EMBL" id="KZ309864">
    <property type="protein sequence ID" value="KAG8239716.1"/>
    <property type="molecule type" value="Genomic_DNA"/>
</dbReference>
<feature type="region of interest" description="Disordered" evidence="1">
    <location>
        <begin position="61"/>
        <end position="89"/>
    </location>
</feature>
<proteinExistence type="predicted"/>
<reference evidence="3" key="2">
    <citation type="submission" date="2017-10" db="EMBL/GenBank/DDBJ databases">
        <title>Ladona fulva Genome sequencing and assembly.</title>
        <authorList>
            <person name="Murali S."/>
            <person name="Richards S."/>
            <person name="Bandaranaike D."/>
            <person name="Bellair M."/>
            <person name="Blankenburg K."/>
            <person name="Chao H."/>
            <person name="Dinh H."/>
            <person name="Doddapaneni H."/>
            <person name="Dugan-Rocha S."/>
            <person name="Elkadiri S."/>
            <person name="Gnanaolivu R."/>
            <person name="Hernandez B."/>
            <person name="Skinner E."/>
            <person name="Javaid M."/>
            <person name="Lee S."/>
            <person name="Li M."/>
            <person name="Ming W."/>
            <person name="Munidasa M."/>
            <person name="Muniz J."/>
            <person name="Nguyen L."/>
            <person name="Hughes D."/>
            <person name="Osuji N."/>
            <person name="Pu L.-L."/>
            <person name="Puazo M."/>
            <person name="Qu C."/>
            <person name="Quiroz J."/>
            <person name="Raj R."/>
            <person name="Weissenberger G."/>
            <person name="Xin Y."/>
            <person name="Zou X."/>
            <person name="Han Y."/>
            <person name="Worley K."/>
            <person name="Muzny D."/>
            <person name="Gibbs R."/>
        </authorList>
    </citation>
    <scope>NUCLEOTIDE SEQUENCE</scope>
    <source>
        <strain evidence="3">Sampled in the wild</strain>
    </source>
</reference>
<protein>
    <recommendedName>
        <fullName evidence="2">PiggyBac transposable element-derived protein domain-containing protein</fullName>
    </recommendedName>
</protein>
<evidence type="ECO:0000259" key="2">
    <source>
        <dbReference type="Pfam" id="PF13843"/>
    </source>
</evidence>
<reference evidence="3" key="1">
    <citation type="submission" date="2013-04" db="EMBL/GenBank/DDBJ databases">
        <authorList>
            <person name="Qu J."/>
            <person name="Murali S.C."/>
            <person name="Bandaranaike D."/>
            <person name="Bellair M."/>
            <person name="Blankenburg K."/>
            <person name="Chao H."/>
            <person name="Dinh H."/>
            <person name="Doddapaneni H."/>
            <person name="Downs B."/>
            <person name="Dugan-Rocha S."/>
            <person name="Elkadiri S."/>
            <person name="Gnanaolivu R.D."/>
            <person name="Hernandez B."/>
            <person name="Javaid M."/>
            <person name="Jayaseelan J.C."/>
            <person name="Lee S."/>
            <person name="Li M."/>
            <person name="Ming W."/>
            <person name="Munidasa M."/>
            <person name="Muniz J."/>
            <person name="Nguyen L."/>
            <person name="Ongeri F."/>
            <person name="Osuji N."/>
            <person name="Pu L.-L."/>
            <person name="Puazo M."/>
            <person name="Qu C."/>
            <person name="Quiroz J."/>
            <person name="Raj R."/>
            <person name="Weissenberger G."/>
            <person name="Xin Y."/>
            <person name="Zou X."/>
            <person name="Han Y."/>
            <person name="Richards S."/>
            <person name="Worley K."/>
            <person name="Muzny D."/>
            <person name="Gibbs R."/>
        </authorList>
    </citation>
    <scope>NUCLEOTIDE SEQUENCE</scope>
    <source>
        <strain evidence="3">Sampled in the wild</strain>
    </source>
</reference>